<evidence type="ECO:0000313" key="2">
    <source>
        <dbReference type="EMBL" id="WFD22185.1"/>
    </source>
</evidence>
<sequence>MPRHRGLLEVAHTCQNDDPWDDSSLYSFCCDGVQIGFVTPAVWEVLREQGPAQNWPLVLHTAQHAVTFTDACCSVEQRTHAMNAIAEWMRDQRLFPDPLDGGITAGEGPLVTVVRECEEEAGLSPSLVRSHIQAAGVLTYFYKTESGWRQPEMQYVYDLPLPADVTLAPSDGEAESFELLDRATIMERMLQGTFKPNCTLVLMDFFIRHGWLTADNESDYTALASLLHTPLRIPVP</sequence>
<keyword evidence="3" id="KW-1185">Reference proteome</keyword>
<name>A0AAF0EB30_9BASI</name>
<evidence type="ECO:0000313" key="3">
    <source>
        <dbReference type="Proteomes" id="UP001214415"/>
    </source>
</evidence>
<dbReference type="InterPro" id="IPR031804">
    <property type="entry name" value="DUF4743"/>
</dbReference>
<dbReference type="GO" id="GO:0004788">
    <property type="term" value="F:thiamine diphosphokinase activity"/>
    <property type="evidence" value="ECO:0007669"/>
    <property type="project" value="UniProtKB-EC"/>
</dbReference>
<dbReference type="Gene3D" id="3.90.79.10">
    <property type="entry name" value="Nucleoside Triphosphate Pyrophosphohydrolase"/>
    <property type="match status" value="1"/>
</dbReference>
<protein>
    <submittedName>
        <fullName evidence="2">Thiamine diphosphokinase</fullName>
        <ecNumber evidence="2">2.7.6.2</ecNumber>
    </submittedName>
</protein>
<dbReference type="CDD" id="cd03676">
    <property type="entry name" value="NUDIX_Tnr3_like"/>
    <property type="match status" value="1"/>
</dbReference>
<dbReference type="GO" id="GO:0044715">
    <property type="term" value="F:8-oxo-dGDP phosphatase activity"/>
    <property type="evidence" value="ECO:0007669"/>
    <property type="project" value="TreeGrafter"/>
</dbReference>
<dbReference type="EC" id="2.7.6.2" evidence="2"/>
<dbReference type="PANTHER" id="PTHR13622">
    <property type="entry name" value="THIAMIN PYROPHOSPHOKINASE"/>
    <property type="match status" value="1"/>
</dbReference>
<dbReference type="InterPro" id="IPR015797">
    <property type="entry name" value="NUDIX_hydrolase-like_dom_sf"/>
</dbReference>
<accession>A0AAF0EB30</accession>
<dbReference type="PANTHER" id="PTHR13622:SF8">
    <property type="entry name" value="THIAMIN PYROPHOSPHOKINASE 1"/>
    <property type="match status" value="1"/>
</dbReference>
<organism evidence="2 3">
    <name type="scientific">Malassezia equina</name>
    <dbReference type="NCBI Taxonomy" id="1381935"/>
    <lineage>
        <taxon>Eukaryota</taxon>
        <taxon>Fungi</taxon>
        <taxon>Dikarya</taxon>
        <taxon>Basidiomycota</taxon>
        <taxon>Ustilaginomycotina</taxon>
        <taxon>Malasseziomycetes</taxon>
        <taxon>Malasseziales</taxon>
        <taxon>Malasseziaceae</taxon>
        <taxon>Malassezia</taxon>
    </lineage>
</organism>
<dbReference type="Proteomes" id="UP001214415">
    <property type="component" value="Chromosome 2"/>
</dbReference>
<dbReference type="InterPro" id="IPR000086">
    <property type="entry name" value="NUDIX_hydrolase_dom"/>
</dbReference>
<gene>
    <name evidence="2" type="ORF">MEQU1_000848</name>
</gene>
<feature type="domain" description="Nudix hydrolase" evidence="1">
    <location>
        <begin position="58"/>
        <end position="204"/>
    </location>
</feature>
<dbReference type="EMBL" id="CP119901">
    <property type="protein sequence ID" value="WFD22185.1"/>
    <property type="molecule type" value="Genomic_DNA"/>
</dbReference>
<dbReference type="PROSITE" id="PS51462">
    <property type="entry name" value="NUDIX"/>
    <property type="match status" value="1"/>
</dbReference>
<reference evidence="2" key="1">
    <citation type="submission" date="2023-03" db="EMBL/GenBank/DDBJ databases">
        <title>Mating type loci evolution in Malassezia.</title>
        <authorList>
            <person name="Coelho M.A."/>
        </authorList>
    </citation>
    <scope>NUCLEOTIDE SEQUENCE</scope>
    <source>
        <strain evidence="2">CBS 12830</strain>
    </source>
</reference>
<dbReference type="AlphaFoldDB" id="A0AAF0EB30"/>
<proteinExistence type="predicted"/>
<keyword evidence="2" id="KW-0808">Transferase</keyword>
<evidence type="ECO:0000259" key="1">
    <source>
        <dbReference type="PROSITE" id="PS51462"/>
    </source>
</evidence>
<dbReference type="SUPFAM" id="SSF55811">
    <property type="entry name" value="Nudix"/>
    <property type="match status" value="1"/>
</dbReference>
<dbReference type="Pfam" id="PF15916">
    <property type="entry name" value="DUF4743"/>
    <property type="match status" value="1"/>
</dbReference>
<dbReference type="Pfam" id="PF00293">
    <property type="entry name" value="NUDIX"/>
    <property type="match status" value="1"/>
</dbReference>